<keyword evidence="1 7" id="KW-0963">Cytoplasm</keyword>
<reference evidence="10" key="1">
    <citation type="journal article" date="2019" name="Int. J. Syst. Evol. Microbiol.">
        <title>The Global Catalogue of Microorganisms (GCM) 10K type strain sequencing project: providing services to taxonomists for standard genome sequencing and annotation.</title>
        <authorList>
            <consortium name="The Broad Institute Genomics Platform"/>
            <consortium name="The Broad Institute Genome Sequencing Center for Infectious Disease"/>
            <person name="Wu L."/>
            <person name="Ma J."/>
        </authorList>
    </citation>
    <scope>NUCLEOTIDE SEQUENCE [LARGE SCALE GENOMIC DNA]</scope>
    <source>
        <strain evidence="10">CGMCC 1.7030</strain>
    </source>
</reference>
<sequence>MSKGLPKRSEDYSLWYNELVKRADLAENSPVRGCMVIKPYGYSIWEKMQAELDRMFKETGHTNAYFPLFIPKSYLSKEASHVEGFAKECAVVTHYRLKNAEDGSGVIVDPEAKLEEELIVRPTSETVIWSTYKNWIQSYRDLPLLVNQWANVVRWEMRTRLFLRTAEFLWQEGHTAHASAKEAMDETVQMMNVYAQFAEEFMALPVVKGRKTANERFAGADETFCIEAMMQDGKALQAGTSHFLGQNFAKAFDVKFATKEGGLDYVWGTSWGVSTRLMGALIMAHSDDNGLVLPPKLAPHQVVIVPIYRGEAELESISVKVKEIMAELRKAGISVKYDDRDTQKPGWKFAEYELKGVPVRIAMGPRDLENGTLEIARRDTLTKETFQLSEMPIAEKIGGLLEEIQNSIYQKAFNFRAEKTTEVNSWDEFVQVLEEKGGFVSAHWDGTTETEEKIKELTKATIRCIPLDQKQESGSCILTGKPSTGRVHFAKAY</sequence>
<dbReference type="CDD" id="cd00862">
    <property type="entry name" value="ProRS_anticodon_zinc"/>
    <property type="match status" value="1"/>
</dbReference>
<dbReference type="CDD" id="cd00778">
    <property type="entry name" value="ProRS_core_arch_euk"/>
    <property type="match status" value="1"/>
</dbReference>
<dbReference type="Gene3D" id="3.30.930.10">
    <property type="entry name" value="Bira Bifunctional Protein, Domain 2"/>
    <property type="match status" value="1"/>
</dbReference>
<evidence type="ECO:0000313" key="9">
    <source>
        <dbReference type="EMBL" id="MFC5192859.1"/>
    </source>
</evidence>
<dbReference type="SUPFAM" id="SSF64586">
    <property type="entry name" value="C-terminal domain of ProRS"/>
    <property type="match status" value="1"/>
</dbReference>
<comment type="catalytic activity">
    <reaction evidence="7">
        <text>tRNA(Pro) + L-proline + ATP = L-prolyl-tRNA(Pro) + AMP + diphosphate</text>
        <dbReference type="Rhea" id="RHEA:14305"/>
        <dbReference type="Rhea" id="RHEA-COMP:9700"/>
        <dbReference type="Rhea" id="RHEA-COMP:9702"/>
        <dbReference type="ChEBI" id="CHEBI:30616"/>
        <dbReference type="ChEBI" id="CHEBI:33019"/>
        <dbReference type="ChEBI" id="CHEBI:60039"/>
        <dbReference type="ChEBI" id="CHEBI:78442"/>
        <dbReference type="ChEBI" id="CHEBI:78532"/>
        <dbReference type="ChEBI" id="CHEBI:456215"/>
        <dbReference type="EC" id="6.1.1.15"/>
    </reaction>
</comment>
<dbReference type="EC" id="6.1.1.15" evidence="7"/>
<dbReference type="Pfam" id="PF00587">
    <property type="entry name" value="tRNA-synt_2b"/>
    <property type="match status" value="1"/>
</dbReference>
<comment type="function">
    <text evidence="7">Catalyzes the attachment of proline to tRNA(Pro) in a two-step reaction: proline is first activated by ATP to form Pro-AMP and then transferred to the acceptor end of tRNA(Pro).</text>
</comment>
<dbReference type="Pfam" id="PF09180">
    <property type="entry name" value="ProRS-C_1"/>
    <property type="match status" value="1"/>
</dbReference>
<proteinExistence type="inferred from homology"/>
<evidence type="ECO:0000256" key="1">
    <source>
        <dbReference type="ARBA" id="ARBA00022490"/>
    </source>
</evidence>
<dbReference type="HAMAP" id="MF_01571">
    <property type="entry name" value="Pro_tRNA_synth_type3"/>
    <property type="match status" value="1"/>
</dbReference>
<dbReference type="EMBL" id="JBHSKS010000011">
    <property type="protein sequence ID" value="MFC5192859.1"/>
    <property type="molecule type" value="Genomic_DNA"/>
</dbReference>
<keyword evidence="3 7" id="KW-0547">Nucleotide-binding</keyword>
<dbReference type="PANTHER" id="PTHR43382:SF2">
    <property type="entry name" value="BIFUNCTIONAL GLUTAMATE_PROLINE--TRNA LIGASE"/>
    <property type="match status" value="1"/>
</dbReference>
<name>A0ABW0BYW0_9BACT</name>
<comment type="similarity">
    <text evidence="7">Belongs to the class-II aminoacyl-tRNA synthetase family. ProS type 3 subfamily.</text>
</comment>
<dbReference type="InterPro" id="IPR033721">
    <property type="entry name" value="ProRS_core_arch_euk"/>
</dbReference>
<keyword evidence="4 7" id="KW-0067">ATP-binding</keyword>
<evidence type="ECO:0000256" key="7">
    <source>
        <dbReference type="HAMAP-Rule" id="MF_01571"/>
    </source>
</evidence>
<dbReference type="Proteomes" id="UP001596163">
    <property type="component" value="Unassembled WGS sequence"/>
</dbReference>
<gene>
    <name evidence="7 9" type="primary">proS</name>
    <name evidence="9" type="ORF">ACFPIK_13870</name>
</gene>
<dbReference type="NCBIfam" id="TIGR00408">
    <property type="entry name" value="proS_fam_I"/>
    <property type="match status" value="1"/>
</dbReference>
<dbReference type="SUPFAM" id="SSF55681">
    <property type="entry name" value="Class II aaRS and biotin synthetases"/>
    <property type="match status" value="1"/>
</dbReference>
<dbReference type="InterPro" id="IPR045864">
    <property type="entry name" value="aa-tRNA-synth_II/BPL/LPL"/>
</dbReference>
<dbReference type="InterPro" id="IPR036621">
    <property type="entry name" value="Anticodon-bd_dom_sf"/>
</dbReference>
<evidence type="ECO:0000256" key="5">
    <source>
        <dbReference type="ARBA" id="ARBA00022917"/>
    </source>
</evidence>
<evidence type="ECO:0000313" key="10">
    <source>
        <dbReference type="Proteomes" id="UP001596163"/>
    </source>
</evidence>
<keyword evidence="5 7" id="KW-0648">Protein biosynthesis</keyword>
<keyword evidence="6 7" id="KW-0030">Aminoacyl-tRNA synthetase</keyword>
<evidence type="ECO:0000256" key="4">
    <source>
        <dbReference type="ARBA" id="ARBA00022840"/>
    </source>
</evidence>
<dbReference type="Gene3D" id="3.40.50.800">
    <property type="entry name" value="Anticodon-binding domain"/>
    <property type="match status" value="1"/>
</dbReference>
<keyword evidence="2 7" id="KW-0436">Ligase</keyword>
<dbReference type="SUPFAM" id="SSF52954">
    <property type="entry name" value="Class II aaRS ABD-related"/>
    <property type="match status" value="1"/>
</dbReference>
<comment type="subunit">
    <text evidence="7">Homodimer.</text>
</comment>
<dbReference type="InterPro" id="IPR017449">
    <property type="entry name" value="Pro-tRNA_synth_II"/>
</dbReference>
<comment type="domain">
    <text evidence="7">Consists of three domains: the N-terminal catalytic domain, the anticodon-binding domain and the C-terminal extension.</text>
</comment>
<dbReference type="InterPro" id="IPR004154">
    <property type="entry name" value="Anticodon-bd"/>
</dbReference>
<evidence type="ECO:0000256" key="6">
    <source>
        <dbReference type="ARBA" id="ARBA00023146"/>
    </source>
</evidence>
<dbReference type="SMART" id="SM00946">
    <property type="entry name" value="ProRS-C_1"/>
    <property type="match status" value="1"/>
</dbReference>
<evidence type="ECO:0000256" key="2">
    <source>
        <dbReference type="ARBA" id="ARBA00022598"/>
    </source>
</evidence>
<dbReference type="InterPro" id="IPR016061">
    <property type="entry name" value="Pro-tRNA_ligase_II_C"/>
</dbReference>
<keyword evidence="10" id="KW-1185">Reference proteome</keyword>
<dbReference type="PANTHER" id="PTHR43382">
    <property type="entry name" value="PROLYL-TRNA SYNTHETASE"/>
    <property type="match status" value="1"/>
</dbReference>
<evidence type="ECO:0000256" key="3">
    <source>
        <dbReference type="ARBA" id="ARBA00022741"/>
    </source>
</evidence>
<comment type="caution">
    <text evidence="9">The sequence shown here is derived from an EMBL/GenBank/DDBJ whole genome shotgun (WGS) entry which is preliminary data.</text>
</comment>
<dbReference type="InterPro" id="IPR006195">
    <property type="entry name" value="aa-tRNA-synth_II"/>
</dbReference>
<comment type="subcellular location">
    <subcellularLocation>
        <location evidence="7">Cytoplasm</location>
    </subcellularLocation>
</comment>
<protein>
    <recommendedName>
        <fullName evidence="7">Proline--tRNA ligase</fullName>
        <ecNumber evidence="7">6.1.1.15</ecNumber>
    </recommendedName>
    <alternativeName>
        <fullName evidence="7">Prolyl-tRNA synthetase</fullName>
        <shortName evidence="7">ProRS</shortName>
    </alternativeName>
</protein>
<organism evidence="9 10">
    <name type="scientific">Algoriphagus aquatilis</name>
    <dbReference type="NCBI Taxonomy" id="490186"/>
    <lineage>
        <taxon>Bacteria</taxon>
        <taxon>Pseudomonadati</taxon>
        <taxon>Bacteroidota</taxon>
        <taxon>Cytophagia</taxon>
        <taxon>Cytophagales</taxon>
        <taxon>Cyclobacteriaceae</taxon>
        <taxon>Algoriphagus</taxon>
    </lineage>
</organism>
<dbReference type="RefSeq" id="WP_377916281.1">
    <property type="nucleotide sequence ID" value="NZ_JBHSKS010000011.1"/>
</dbReference>
<feature type="domain" description="Aminoacyl-transfer RNA synthetases class-II family profile" evidence="8">
    <location>
        <begin position="39"/>
        <end position="294"/>
    </location>
</feature>
<dbReference type="InterPro" id="IPR002314">
    <property type="entry name" value="aa-tRNA-synt_IIb"/>
</dbReference>
<dbReference type="Gene3D" id="3.30.110.30">
    <property type="entry name" value="C-terminal domain of ProRS"/>
    <property type="match status" value="1"/>
</dbReference>
<evidence type="ECO:0000259" key="8">
    <source>
        <dbReference type="PROSITE" id="PS50862"/>
    </source>
</evidence>
<dbReference type="Pfam" id="PF03129">
    <property type="entry name" value="HGTP_anticodon"/>
    <property type="match status" value="1"/>
</dbReference>
<dbReference type="PROSITE" id="PS50862">
    <property type="entry name" value="AA_TRNA_LIGASE_II"/>
    <property type="match status" value="1"/>
</dbReference>
<accession>A0ABW0BYW0</accession>
<dbReference type="GO" id="GO:0004827">
    <property type="term" value="F:proline-tRNA ligase activity"/>
    <property type="evidence" value="ECO:0007669"/>
    <property type="project" value="UniProtKB-EC"/>
</dbReference>
<dbReference type="InterPro" id="IPR004499">
    <property type="entry name" value="Pro-tRNA-ligase_IIa_arc-type"/>
</dbReference>